<dbReference type="InterPro" id="IPR023404">
    <property type="entry name" value="rSAM_horseshoe"/>
</dbReference>
<evidence type="ECO:0000256" key="5">
    <source>
        <dbReference type="ARBA" id="ARBA00023014"/>
    </source>
</evidence>
<dbReference type="InterPro" id="IPR058240">
    <property type="entry name" value="rSAM_sf"/>
</dbReference>
<dbReference type="AlphaFoldDB" id="A0A239FUD3"/>
<gene>
    <name evidence="7" type="ORF">SAMN05421640_0803</name>
</gene>
<keyword evidence="2" id="KW-0949">S-adenosyl-L-methionine</keyword>
<keyword evidence="4" id="KW-0408">Iron</keyword>
<dbReference type="SFLD" id="SFLDG01123">
    <property type="entry name" value="methyltransferase_(Class_B)"/>
    <property type="match status" value="1"/>
</dbReference>
<dbReference type="InterPro" id="IPR025274">
    <property type="entry name" value="DUF4070"/>
</dbReference>
<dbReference type="Gene3D" id="3.80.30.20">
    <property type="entry name" value="tm_1862 like domain"/>
    <property type="match status" value="1"/>
</dbReference>
<feature type="domain" description="Radical SAM core" evidence="6">
    <location>
        <begin position="167"/>
        <end position="388"/>
    </location>
</feature>
<dbReference type="SMART" id="SM00729">
    <property type="entry name" value="Elp3"/>
    <property type="match status" value="1"/>
</dbReference>
<evidence type="ECO:0000256" key="4">
    <source>
        <dbReference type="ARBA" id="ARBA00023004"/>
    </source>
</evidence>
<dbReference type="InterPro" id="IPR051198">
    <property type="entry name" value="BchE-like"/>
</dbReference>
<protein>
    <recommendedName>
        <fullName evidence="6">Radical SAM core domain-containing protein</fullName>
    </recommendedName>
</protein>
<dbReference type="GO" id="GO:0046872">
    <property type="term" value="F:metal ion binding"/>
    <property type="evidence" value="ECO:0007669"/>
    <property type="project" value="UniProtKB-KW"/>
</dbReference>
<dbReference type="GO" id="GO:0005829">
    <property type="term" value="C:cytosol"/>
    <property type="evidence" value="ECO:0007669"/>
    <property type="project" value="TreeGrafter"/>
</dbReference>
<dbReference type="InterPro" id="IPR034466">
    <property type="entry name" value="Methyltransferase_Class_B"/>
</dbReference>
<dbReference type="PANTHER" id="PTHR43409">
    <property type="entry name" value="ANAEROBIC MAGNESIUM-PROTOPORPHYRIN IX MONOMETHYL ESTER CYCLASE-RELATED"/>
    <property type="match status" value="1"/>
</dbReference>
<dbReference type="SUPFAM" id="SSF102114">
    <property type="entry name" value="Radical SAM enzymes"/>
    <property type="match status" value="1"/>
</dbReference>
<dbReference type="PROSITE" id="PS51918">
    <property type="entry name" value="RADICAL_SAM"/>
    <property type="match status" value="1"/>
</dbReference>
<keyword evidence="5" id="KW-0411">Iron-sulfur</keyword>
<name>A0A239FUD3_EKHLU</name>
<dbReference type="InterPro" id="IPR007197">
    <property type="entry name" value="rSAM"/>
</dbReference>
<evidence type="ECO:0000313" key="8">
    <source>
        <dbReference type="Proteomes" id="UP000198393"/>
    </source>
</evidence>
<dbReference type="PANTHER" id="PTHR43409:SF3">
    <property type="entry name" value="HYPOTHETICAL METHYLTRANSFERASE"/>
    <property type="match status" value="1"/>
</dbReference>
<evidence type="ECO:0000259" key="6">
    <source>
        <dbReference type="PROSITE" id="PS51918"/>
    </source>
</evidence>
<dbReference type="GO" id="GO:0051539">
    <property type="term" value="F:4 iron, 4 sulfur cluster binding"/>
    <property type="evidence" value="ECO:0007669"/>
    <property type="project" value="UniProtKB-KW"/>
</dbReference>
<keyword evidence="8" id="KW-1185">Reference proteome</keyword>
<accession>A0A239FUD3</accession>
<dbReference type="InterPro" id="IPR006638">
    <property type="entry name" value="Elp3/MiaA/NifB-like_rSAM"/>
</dbReference>
<dbReference type="Proteomes" id="UP000198393">
    <property type="component" value="Unassembled WGS sequence"/>
</dbReference>
<keyword evidence="3" id="KW-0479">Metal-binding</keyword>
<evidence type="ECO:0000256" key="2">
    <source>
        <dbReference type="ARBA" id="ARBA00022691"/>
    </source>
</evidence>
<dbReference type="SFLD" id="SFLDG01082">
    <property type="entry name" value="B12-binding_domain_containing"/>
    <property type="match status" value="1"/>
</dbReference>
<comment type="cofactor">
    <cofactor evidence="1">
        <name>[4Fe-4S] cluster</name>
        <dbReference type="ChEBI" id="CHEBI:49883"/>
    </cofactor>
</comment>
<dbReference type="Pfam" id="PF13282">
    <property type="entry name" value="DUF4070"/>
    <property type="match status" value="1"/>
</dbReference>
<evidence type="ECO:0000313" key="7">
    <source>
        <dbReference type="EMBL" id="SNS59524.1"/>
    </source>
</evidence>
<proteinExistence type="predicted"/>
<dbReference type="CDD" id="cd01335">
    <property type="entry name" value="Radical_SAM"/>
    <property type="match status" value="1"/>
</dbReference>
<evidence type="ECO:0000256" key="3">
    <source>
        <dbReference type="ARBA" id="ARBA00022723"/>
    </source>
</evidence>
<dbReference type="Pfam" id="PF04055">
    <property type="entry name" value="Radical_SAM"/>
    <property type="match status" value="1"/>
</dbReference>
<sequence>MEDFTDMGKRKVYLINPIEADVGYFKWPNSSGGLTDYVYIADLATTSVARLMESYFEVEICEASIQGVDYSTDADFIAITGKISQWNHMKEISQEFKKRDKTVIIGGSYASLSYEKVRPYCDVLIRGEIEEIADEIFSEIASGNYKKEYVGTQPDMSKLLVPRWDLYPNEKALMGSIQISRGCPFQCEFCDVIEYLGRKQRHKPVDNILSELDELYKVGYREAFIADDNLTVHRKKAKEILKAIGDWNRKQSDGPMLFRTQASIDLAKDDEMMDLATYAGLFAVFIGIETPNVESLKETRKFQNLRIDLVDQIHKVFNSGLSIYGGMIVGFDNDTLDIFERQFNFISESSIPYVTYGLLNAPDQTPLHERLEKAGRLVPENEGTVAGNAYETNILFENISTEEAQIGSKWLMNNMYAAENFGERLCHFIELLGKGVHNEQSYQIKSLNGVIKELFKVIRSIKRMGVEEEQMHDRVIRMLSKHPNATPHVLNYLSLYASIRATMKFNDTWDQNLVGRPAFEVQL</sequence>
<dbReference type="GO" id="GO:0003824">
    <property type="term" value="F:catalytic activity"/>
    <property type="evidence" value="ECO:0007669"/>
    <property type="project" value="InterPro"/>
</dbReference>
<evidence type="ECO:0000256" key="1">
    <source>
        <dbReference type="ARBA" id="ARBA00001966"/>
    </source>
</evidence>
<organism evidence="7 8">
    <name type="scientific">Ekhidna lutea</name>
    <dbReference type="NCBI Taxonomy" id="447679"/>
    <lineage>
        <taxon>Bacteria</taxon>
        <taxon>Pseudomonadati</taxon>
        <taxon>Bacteroidota</taxon>
        <taxon>Cytophagia</taxon>
        <taxon>Cytophagales</taxon>
        <taxon>Reichenbachiellaceae</taxon>
        <taxon>Ekhidna</taxon>
    </lineage>
</organism>
<dbReference type="EMBL" id="FZPD01000001">
    <property type="protein sequence ID" value="SNS59524.1"/>
    <property type="molecule type" value="Genomic_DNA"/>
</dbReference>
<dbReference type="Gene3D" id="3.40.50.280">
    <property type="entry name" value="Cobalamin-binding domain"/>
    <property type="match status" value="1"/>
</dbReference>
<dbReference type="SFLD" id="SFLDS00029">
    <property type="entry name" value="Radical_SAM"/>
    <property type="match status" value="1"/>
</dbReference>
<reference evidence="7 8" key="1">
    <citation type="submission" date="2017-06" db="EMBL/GenBank/DDBJ databases">
        <authorList>
            <person name="Kim H.J."/>
            <person name="Triplett B.A."/>
        </authorList>
    </citation>
    <scope>NUCLEOTIDE SEQUENCE [LARGE SCALE GENOMIC DNA]</scope>
    <source>
        <strain evidence="7 8">DSM 19307</strain>
    </source>
</reference>